<comment type="caution">
    <text evidence="12">The sequence shown here is derived from an EMBL/GenBank/DDBJ whole genome shotgun (WGS) entry which is preliminary data.</text>
</comment>
<dbReference type="CDD" id="cd04275">
    <property type="entry name" value="ZnMc_pappalysin_like"/>
    <property type="match status" value="1"/>
</dbReference>
<feature type="domain" description="Secretion system C-terminal sorting" evidence="11">
    <location>
        <begin position="526"/>
        <end position="598"/>
    </location>
</feature>
<keyword evidence="4 9" id="KW-0732">Signal</keyword>
<evidence type="ECO:0000313" key="13">
    <source>
        <dbReference type="Proteomes" id="UP000293874"/>
    </source>
</evidence>
<reference evidence="12 13" key="1">
    <citation type="submission" date="2019-02" db="EMBL/GenBank/DDBJ databases">
        <title>Genomic Encyclopedia of Type Strains, Phase IV (KMG-IV): sequencing the most valuable type-strain genomes for metagenomic binning, comparative biology and taxonomic classification.</title>
        <authorList>
            <person name="Goeker M."/>
        </authorList>
    </citation>
    <scope>NUCLEOTIDE SEQUENCE [LARGE SCALE GENOMIC DNA]</scope>
    <source>
        <strain evidence="12 13">DSM 18116</strain>
    </source>
</reference>
<dbReference type="InterPro" id="IPR008754">
    <property type="entry name" value="Peptidase_M43"/>
</dbReference>
<dbReference type="GO" id="GO:0046872">
    <property type="term" value="F:metal ion binding"/>
    <property type="evidence" value="ECO:0007669"/>
    <property type="project" value="UniProtKB-KW"/>
</dbReference>
<evidence type="ECO:0000259" key="11">
    <source>
        <dbReference type="Pfam" id="PF18962"/>
    </source>
</evidence>
<feature type="domain" description="Peptidase M43 pregnancy-associated plasma-A" evidence="10">
    <location>
        <begin position="186"/>
        <end position="339"/>
    </location>
</feature>
<gene>
    <name evidence="12" type="ORF">EV199_4521</name>
</gene>
<comment type="similarity">
    <text evidence="1">Belongs to the peptidase M43B family.</text>
</comment>
<keyword evidence="2" id="KW-0645">Protease</keyword>
<keyword evidence="5" id="KW-0378">Hydrolase</keyword>
<dbReference type="EMBL" id="SGXA01000002">
    <property type="protein sequence ID" value="RZS72600.1"/>
    <property type="molecule type" value="Genomic_DNA"/>
</dbReference>
<dbReference type="Pfam" id="PF05572">
    <property type="entry name" value="Peptidase_M43"/>
    <property type="match status" value="1"/>
</dbReference>
<accession>A0A4Q7MZG6</accession>
<dbReference type="AlphaFoldDB" id="A0A4Q7MZG6"/>
<evidence type="ECO:0000259" key="10">
    <source>
        <dbReference type="Pfam" id="PF05572"/>
    </source>
</evidence>
<evidence type="ECO:0000313" key="12">
    <source>
        <dbReference type="EMBL" id="RZS72600.1"/>
    </source>
</evidence>
<evidence type="ECO:0000256" key="4">
    <source>
        <dbReference type="ARBA" id="ARBA00022729"/>
    </source>
</evidence>
<evidence type="ECO:0000256" key="6">
    <source>
        <dbReference type="ARBA" id="ARBA00022833"/>
    </source>
</evidence>
<dbReference type="InterPro" id="IPR024079">
    <property type="entry name" value="MetalloPept_cat_dom_sf"/>
</dbReference>
<evidence type="ECO:0000256" key="1">
    <source>
        <dbReference type="ARBA" id="ARBA00008721"/>
    </source>
</evidence>
<evidence type="ECO:0000256" key="5">
    <source>
        <dbReference type="ARBA" id="ARBA00022801"/>
    </source>
</evidence>
<keyword evidence="13" id="KW-1185">Reference proteome</keyword>
<keyword evidence="7" id="KW-0482">Metalloprotease</keyword>
<dbReference type="GO" id="GO:0008237">
    <property type="term" value="F:metallopeptidase activity"/>
    <property type="evidence" value="ECO:0007669"/>
    <property type="project" value="UniProtKB-KW"/>
</dbReference>
<feature type="chain" id="PRO_5020644259" evidence="9">
    <location>
        <begin position="22"/>
        <end position="599"/>
    </location>
</feature>
<dbReference type="SUPFAM" id="SSF55486">
    <property type="entry name" value="Metalloproteases ('zincins'), catalytic domain"/>
    <property type="match status" value="1"/>
</dbReference>
<sequence>MRIILVSILAATFFVSLPAAAQMVCATSFNPEAEKKSSSARYNRFLKLEQHTNQFRLSEKTAVKAGRLANPNNTIIIPVVVHILHYGEPVGTGRNIPDAQVQSQIDVLNEDFRRLNADRVNTPAAFAGVAADPNFEFRLACIDPNGNPTNGINRVQTAHPSYSIVAIGNEIQETSTRIKFRSEGGEDAWATNTYLNIWVCNIAPDPGGQTMGYAQFPFDYNAKPNTDGVVVHYRAFGRNSGSTFYDLASGFGLGRVATHEVGHWLNLYHIFGPDSGCTNDDFCNDTPIQAVPNGGCPSFPNISCSNGPNGDMFMNYMDYTSNACMNIFTQGQRTRMRAIFASGGERYSFINNYFRIKPTANAICSTGSTLSVSNPACLNVTWTIVSGPLSIASGQGTNTITLNKTGDGVAVIRATAGGYIDELTIQAGIQTPTNIAGLVPPLGVFPGELLELEAEETAPAYSWSAQGGNILGYDNQKRVTIQVDMCSPFMVNGWLNVQLFYTNACGVGSYGEFTTIDCPIGGPFMISPNPASGQLSVTGKEKEIREIQLIDKNGNLRKHIRLATQQKNVRLNITDLKPDIYSIRIFDGKNWTTRKLIIK</sequence>
<evidence type="ECO:0000256" key="9">
    <source>
        <dbReference type="SAM" id="SignalP"/>
    </source>
</evidence>
<dbReference type="InterPro" id="IPR026444">
    <property type="entry name" value="Secre_tail"/>
</dbReference>
<dbReference type="Pfam" id="PF18962">
    <property type="entry name" value="Por_Secre_tail"/>
    <property type="match status" value="1"/>
</dbReference>
<evidence type="ECO:0000256" key="3">
    <source>
        <dbReference type="ARBA" id="ARBA00022723"/>
    </source>
</evidence>
<dbReference type="Proteomes" id="UP000293874">
    <property type="component" value="Unassembled WGS sequence"/>
</dbReference>
<dbReference type="Gene3D" id="3.40.390.10">
    <property type="entry name" value="Collagenase (Catalytic Domain)"/>
    <property type="match status" value="1"/>
</dbReference>
<keyword evidence="6" id="KW-0862">Zinc</keyword>
<feature type="signal peptide" evidence="9">
    <location>
        <begin position="1"/>
        <end position="21"/>
    </location>
</feature>
<name>A0A4Q7MZG6_9BACT</name>
<evidence type="ECO:0000256" key="8">
    <source>
        <dbReference type="ARBA" id="ARBA00023157"/>
    </source>
</evidence>
<dbReference type="PANTHER" id="PTHR47466">
    <property type="match status" value="1"/>
</dbReference>
<dbReference type="GO" id="GO:0006508">
    <property type="term" value="P:proteolysis"/>
    <property type="evidence" value="ECO:0007669"/>
    <property type="project" value="UniProtKB-KW"/>
</dbReference>
<proteinExistence type="inferred from homology"/>
<keyword evidence="8" id="KW-1015">Disulfide bond</keyword>
<organism evidence="12 13">
    <name type="scientific">Pseudobacter ginsenosidimutans</name>
    <dbReference type="NCBI Taxonomy" id="661488"/>
    <lineage>
        <taxon>Bacteria</taxon>
        <taxon>Pseudomonadati</taxon>
        <taxon>Bacteroidota</taxon>
        <taxon>Chitinophagia</taxon>
        <taxon>Chitinophagales</taxon>
        <taxon>Chitinophagaceae</taxon>
        <taxon>Pseudobacter</taxon>
    </lineage>
</organism>
<evidence type="ECO:0000256" key="7">
    <source>
        <dbReference type="ARBA" id="ARBA00023049"/>
    </source>
</evidence>
<dbReference type="RefSeq" id="WP_130542998.1">
    <property type="nucleotide sequence ID" value="NZ_SGXA01000002.1"/>
</dbReference>
<dbReference type="PANTHER" id="PTHR47466:SF1">
    <property type="entry name" value="METALLOPROTEASE MEP1 (AFU_ORTHOLOGUE AFUA_1G07730)-RELATED"/>
    <property type="match status" value="1"/>
</dbReference>
<protein>
    <submittedName>
        <fullName evidence="12">Putative secreted protein (Por secretion system target)</fullName>
    </submittedName>
</protein>
<evidence type="ECO:0000256" key="2">
    <source>
        <dbReference type="ARBA" id="ARBA00022670"/>
    </source>
</evidence>
<dbReference type="NCBIfam" id="TIGR04183">
    <property type="entry name" value="Por_Secre_tail"/>
    <property type="match status" value="1"/>
</dbReference>
<keyword evidence="3" id="KW-0479">Metal-binding</keyword>